<keyword evidence="6" id="KW-0460">Magnesium</keyword>
<name>A0A068NLG1_FIMGI</name>
<keyword evidence="4" id="KW-0479">Metal-binding</keyword>
<evidence type="ECO:0000313" key="9">
    <source>
        <dbReference type="EMBL" id="AIE83570.1"/>
    </source>
</evidence>
<proteinExistence type="inferred from homology"/>
<evidence type="ECO:0000256" key="2">
    <source>
        <dbReference type="ARBA" id="ARBA00022649"/>
    </source>
</evidence>
<evidence type="ECO:0000256" key="1">
    <source>
        <dbReference type="ARBA" id="ARBA00001946"/>
    </source>
</evidence>
<dbReference type="AlphaFoldDB" id="A0A068NLG1"/>
<dbReference type="GO" id="GO:0016787">
    <property type="term" value="F:hydrolase activity"/>
    <property type="evidence" value="ECO:0007669"/>
    <property type="project" value="UniProtKB-KW"/>
</dbReference>
<dbReference type="Proteomes" id="UP000027982">
    <property type="component" value="Chromosome"/>
</dbReference>
<dbReference type="PANTHER" id="PTHR33653">
    <property type="entry name" value="RIBONUCLEASE VAPC2"/>
    <property type="match status" value="1"/>
</dbReference>
<dbReference type="PANTHER" id="PTHR33653:SF1">
    <property type="entry name" value="RIBONUCLEASE VAPC2"/>
    <property type="match status" value="1"/>
</dbReference>
<feature type="domain" description="PIN" evidence="8">
    <location>
        <begin position="33"/>
        <end position="133"/>
    </location>
</feature>
<dbReference type="InterPro" id="IPR050556">
    <property type="entry name" value="Type_II_TA_system_RNase"/>
</dbReference>
<evidence type="ECO:0000259" key="8">
    <source>
        <dbReference type="Pfam" id="PF01850"/>
    </source>
</evidence>
<dbReference type="InterPro" id="IPR029060">
    <property type="entry name" value="PIN-like_dom_sf"/>
</dbReference>
<dbReference type="GO" id="GO:0046872">
    <property type="term" value="F:metal ion binding"/>
    <property type="evidence" value="ECO:0007669"/>
    <property type="project" value="UniProtKB-KW"/>
</dbReference>
<dbReference type="Gene3D" id="3.40.50.1010">
    <property type="entry name" value="5'-nuclease"/>
    <property type="match status" value="1"/>
</dbReference>
<keyword evidence="2" id="KW-1277">Toxin-antitoxin system</keyword>
<evidence type="ECO:0000256" key="3">
    <source>
        <dbReference type="ARBA" id="ARBA00022722"/>
    </source>
</evidence>
<protein>
    <recommendedName>
        <fullName evidence="8">PIN domain-containing protein</fullName>
    </recommendedName>
</protein>
<dbReference type="GO" id="GO:0004518">
    <property type="term" value="F:nuclease activity"/>
    <property type="evidence" value="ECO:0007669"/>
    <property type="project" value="UniProtKB-KW"/>
</dbReference>
<comment type="similarity">
    <text evidence="7">Belongs to the PINc/VapC protein family.</text>
</comment>
<sequence length="148" mass="16346">MPKALLDSSTYFDMLNAPKHQQTAWAQSTRNQAIRYLGEYPQFTLSALTIVEVVDGLRRKRLDAAISQFLNETLPQFEVIYPDQAVMALAGVINADLVLAGTAIGVVDCLIAATAITHNLTLVNANTKHFSRIVAAGHRLELQNWRDP</sequence>
<dbReference type="KEGG" id="fgi:OP10G_0202"/>
<evidence type="ECO:0000256" key="4">
    <source>
        <dbReference type="ARBA" id="ARBA00022723"/>
    </source>
</evidence>
<evidence type="ECO:0000256" key="6">
    <source>
        <dbReference type="ARBA" id="ARBA00022842"/>
    </source>
</evidence>
<dbReference type="HOGENOM" id="CLU_118482_5_2_0"/>
<evidence type="ECO:0000256" key="7">
    <source>
        <dbReference type="ARBA" id="ARBA00038093"/>
    </source>
</evidence>
<keyword evidence="3" id="KW-0540">Nuclease</keyword>
<dbReference type="Pfam" id="PF01850">
    <property type="entry name" value="PIN"/>
    <property type="match status" value="1"/>
</dbReference>
<dbReference type="SUPFAM" id="SSF88723">
    <property type="entry name" value="PIN domain-like"/>
    <property type="match status" value="1"/>
</dbReference>
<gene>
    <name evidence="9" type="ORF">OP10G_0202</name>
</gene>
<keyword evidence="10" id="KW-1185">Reference proteome</keyword>
<dbReference type="EMBL" id="CP007139">
    <property type="protein sequence ID" value="AIE83570.1"/>
    <property type="molecule type" value="Genomic_DNA"/>
</dbReference>
<organism evidence="9 10">
    <name type="scientific">Fimbriimonas ginsengisoli Gsoil 348</name>
    <dbReference type="NCBI Taxonomy" id="661478"/>
    <lineage>
        <taxon>Bacteria</taxon>
        <taxon>Bacillati</taxon>
        <taxon>Armatimonadota</taxon>
        <taxon>Fimbriimonadia</taxon>
        <taxon>Fimbriimonadales</taxon>
        <taxon>Fimbriimonadaceae</taxon>
        <taxon>Fimbriimonas</taxon>
    </lineage>
</organism>
<comment type="cofactor">
    <cofactor evidence="1">
        <name>Mg(2+)</name>
        <dbReference type="ChEBI" id="CHEBI:18420"/>
    </cofactor>
</comment>
<reference evidence="9 10" key="1">
    <citation type="journal article" date="2014" name="PLoS ONE">
        <title>The first complete genome sequence of the class fimbriimonadia in the phylum armatimonadetes.</title>
        <authorList>
            <person name="Hu Z.Y."/>
            <person name="Wang Y.Z."/>
            <person name="Im W.T."/>
            <person name="Wang S.Y."/>
            <person name="Zhao G.P."/>
            <person name="Zheng H.J."/>
            <person name="Quan Z.X."/>
        </authorList>
    </citation>
    <scope>NUCLEOTIDE SEQUENCE [LARGE SCALE GENOMIC DNA]</scope>
    <source>
        <strain evidence="9">Gsoil 348</strain>
    </source>
</reference>
<dbReference type="OrthoDB" id="9815354at2"/>
<dbReference type="eggNOG" id="COG1487">
    <property type="taxonomic scope" value="Bacteria"/>
</dbReference>
<dbReference type="InterPro" id="IPR002716">
    <property type="entry name" value="PIN_dom"/>
</dbReference>
<accession>A0A068NLG1</accession>
<evidence type="ECO:0000313" key="10">
    <source>
        <dbReference type="Proteomes" id="UP000027982"/>
    </source>
</evidence>
<dbReference type="STRING" id="661478.OP10G_0202"/>
<dbReference type="RefSeq" id="WP_025227757.1">
    <property type="nucleotide sequence ID" value="NZ_CP007139.1"/>
</dbReference>
<keyword evidence="5" id="KW-0378">Hydrolase</keyword>
<evidence type="ECO:0000256" key="5">
    <source>
        <dbReference type="ARBA" id="ARBA00022801"/>
    </source>
</evidence>